<name>A0A0A9ATQ1_ARUDO</name>
<feature type="region of interest" description="Disordered" evidence="1">
    <location>
        <begin position="1"/>
        <end position="20"/>
    </location>
</feature>
<organism evidence="2">
    <name type="scientific">Arundo donax</name>
    <name type="common">Giant reed</name>
    <name type="synonym">Donax arundinaceus</name>
    <dbReference type="NCBI Taxonomy" id="35708"/>
    <lineage>
        <taxon>Eukaryota</taxon>
        <taxon>Viridiplantae</taxon>
        <taxon>Streptophyta</taxon>
        <taxon>Embryophyta</taxon>
        <taxon>Tracheophyta</taxon>
        <taxon>Spermatophyta</taxon>
        <taxon>Magnoliopsida</taxon>
        <taxon>Liliopsida</taxon>
        <taxon>Poales</taxon>
        <taxon>Poaceae</taxon>
        <taxon>PACMAD clade</taxon>
        <taxon>Arundinoideae</taxon>
        <taxon>Arundineae</taxon>
        <taxon>Arundo</taxon>
    </lineage>
</organism>
<evidence type="ECO:0000313" key="2">
    <source>
        <dbReference type="EMBL" id="JAD53248.1"/>
    </source>
</evidence>
<reference evidence="2" key="1">
    <citation type="submission" date="2014-09" db="EMBL/GenBank/DDBJ databases">
        <authorList>
            <person name="Magalhaes I.L.F."/>
            <person name="Oliveira U."/>
            <person name="Santos F.R."/>
            <person name="Vidigal T.H.D.A."/>
            <person name="Brescovit A.D."/>
            <person name="Santos A.J."/>
        </authorList>
    </citation>
    <scope>NUCLEOTIDE SEQUENCE</scope>
    <source>
        <tissue evidence="2">Shoot tissue taken approximately 20 cm above the soil surface</tissue>
    </source>
</reference>
<dbReference type="AlphaFoldDB" id="A0A0A9ATQ1"/>
<evidence type="ECO:0000256" key="1">
    <source>
        <dbReference type="SAM" id="MobiDB-lite"/>
    </source>
</evidence>
<feature type="compositionally biased region" description="Polar residues" evidence="1">
    <location>
        <begin position="10"/>
        <end position="20"/>
    </location>
</feature>
<accession>A0A0A9ATQ1</accession>
<protein>
    <submittedName>
        <fullName evidence="2">Uncharacterized protein</fullName>
    </submittedName>
</protein>
<dbReference type="EMBL" id="GBRH01244647">
    <property type="protein sequence ID" value="JAD53248.1"/>
    <property type="molecule type" value="Transcribed_RNA"/>
</dbReference>
<sequence length="20" mass="2398">MQGKIRHENNTSMYVQYSPN</sequence>
<proteinExistence type="predicted"/>
<reference evidence="2" key="2">
    <citation type="journal article" date="2015" name="Data Brief">
        <title>Shoot transcriptome of the giant reed, Arundo donax.</title>
        <authorList>
            <person name="Barrero R.A."/>
            <person name="Guerrero F.D."/>
            <person name="Moolhuijzen P."/>
            <person name="Goolsby J.A."/>
            <person name="Tidwell J."/>
            <person name="Bellgard S.E."/>
            <person name="Bellgard M.I."/>
        </authorList>
    </citation>
    <scope>NUCLEOTIDE SEQUENCE</scope>
    <source>
        <tissue evidence="2">Shoot tissue taken approximately 20 cm above the soil surface</tissue>
    </source>
</reference>